<dbReference type="PIRSF" id="PIRSF017082">
    <property type="entry name" value="YflP"/>
    <property type="match status" value="1"/>
</dbReference>
<evidence type="ECO:0000313" key="3">
    <source>
        <dbReference type="EMBL" id="TNH38007.1"/>
    </source>
</evidence>
<dbReference type="CDD" id="cd07012">
    <property type="entry name" value="PBP2_Bug_TTT"/>
    <property type="match status" value="1"/>
</dbReference>
<keyword evidence="4" id="KW-1185">Reference proteome</keyword>
<accession>A0A5C4R2R3</accession>
<dbReference type="InterPro" id="IPR042100">
    <property type="entry name" value="Bug_dom1"/>
</dbReference>
<evidence type="ECO:0000256" key="1">
    <source>
        <dbReference type="ARBA" id="ARBA00006987"/>
    </source>
</evidence>
<evidence type="ECO:0000313" key="4">
    <source>
        <dbReference type="Proteomes" id="UP000304880"/>
    </source>
</evidence>
<dbReference type="InterPro" id="IPR005064">
    <property type="entry name" value="BUG"/>
</dbReference>
<dbReference type="RefSeq" id="WP_139599465.1">
    <property type="nucleotide sequence ID" value="NZ_VDDC01000041.1"/>
</dbReference>
<reference evidence="3 4" key="1">
    <citation type="submission" date="2019-06" db="EMBL/GenBank/DDBJ databases">
        <authorList>
            <person name="Li J."/>
        </authorList>
    </citation>
    <scope>NUCLEOTIDE SEQUENCE [LARGE SCALE GENOMIC DNA]</scope>
    <source>
        <strain evidence="3 4">CGMCC 1.8012</strain>
    </source>
</reference>
<name>A0A5C4R2R3_9RHOB</name>
<feature type="chain" id="PRO_5022864169" evidence="2">
    <location>
        <begin position="26"/>
        <end position="339"/>
    </location>
</feature>
<comment type="caution">
    <text evidence="3">The sequence shown here is derived from an EMBL/GenBank/DDBJ whole genome shotgun (WGS) entry which is preliminary data.</text>
</comment>
<organism evidence="3 4">
    <name type="scientific">Paracoccus haeundaensis</name>
    <dbReference type="NCBI Taxonomy" id="225362"/>
    <lineage>
        <taxon>Bacteria</taxon>
        <taxon>Pseudomonadati</taxon>
        <taxon>Pseudomonadota</taxon>
        <taxon>Alphaproteobacteria</taxon>
        <taxon>Rhodobacterales</taxon>
        <taxon>Paracoccaceae</taxon>
        <taxon>Paracoccus</taxon>
    </lineage>
</organism>
<gene>
    <name evidence="3" type="ORF">FHD67_17325</name>
</gene>
<evidence type="ECO:0000256" key="2">
    <source>
        <dbReference type="SAM" id="SignalP"/>
    </source>
</evidence>
<dbReference type="Proteomes" id="UP000304880">
    <property type="component" value="Unassembled WGS sequence"/>
</dbReference>
<dbReference type="Gene3D" id="3.40.190.150">
    <property type="entry name" value="Bordetella uptake gene, domain 1"/>
    <property type="match status" value="1"/>
</dbReference>
<dbReference type="Gene3D" id="3.40.190.10">
    <property type="entry name" value="Periplasmic binding protein-like II"/>
    <property type="match status" value="1"/>
</dbReference>
<dbReference type="AlphaFoldDB" id="A0A5C4R2R3"/>
<dbReference type="Pfam" id="PF03401">
    <property type="entry name" value="TctC"/>
    <property type="match status" value="1"/>
</dbReference>
<proteinExistence type="inferred from homology"/>
<dbReference type="PANTHER" id="PTHR42928">
    <property type="entry name" value="TRICARBOXYLATE-BINDING PROTEIN"/>
    <property type="match status" value="1"/>
</dbReference>
<sequence length="339" mass="35477">MNKRSFLLSAGIAALGFGVSVETVAAQEAWPSEPIQIVVPWAAGGATDAIMRILAGEVSDALEVPVTVVNQTGARGTVGTNAVINSEPDGYTWASGGVQDLGTYKVQGLLDTDLEDWHLFIAVLNAPVLSVGEGSDLKTPEDVAAFMNENPGDLTVGTSGIPSTAYSAIQAFQSHVGGDFRAVAYDGDAPTMVAVVSGEVMATTQSGPGQAAMIKGGRVTPLAVLADQPLVIEGIDDIPPITQFYPDFSAPGVTIQVGVFLPKDVPQEVLDRMTEVWETEIANSEDLQAYARENGSIFSPMHGEEAMEMARSAVAATAWQMHDDGTTTMSPDEAGIPRP</sequence>
<dbReference type="PANTHER" id="PTHR42928:SF5">
    <property type="entry name" value="BLR1237 PROTEIN"/>
    <property type="match status" value="1"/>
</dbReference>
<comment type="similarity">
    <text evidence="1">Belongs to the UPF0065 (bug) family.</text>
</comment>
<feature type="signal peptide" evidence="2">
    <location>
        <begin position="1"/>
        <end position="25"/>
    </location>
</feature>
<protein>
    <submittedName>
        <fullName evidence="3">Tripartite tricarboxylate transporter substrate binding protein</fullName>
    </submittedName>
</protein>
<keyword evidence="2" id="KW-0732">Signal</keyword>
<dbReference type="EMBL" id="VDDC01000041">
    <property type="protein sequence ID" value="TNH38007.1"/>
    <property type="molecule type" value="Genomic_DNA"/>
</dbReference>